<dbReference type="Pfam" id="PF03480">
    <property type="entry name" value="DctP"/>
    <property type="match status" value="1"/>
</dbReference>
<keyword evidence="2" id="KW-0813">Transport</keyword>
<dbReference type="PANTHER" id="PTHR33376">
    <property type="match status" value="1"/>
</dbReference>
<keyword evidence="3" id="KW-0732">Signal</keyword>
<dbReference type="GO" id="GO:0055085">
    <property type="term" value="P:transmembrane transport"/>
    <property type="evidence" value="ECO:0007669"/>
    <property type="project" value="InterPro"/>
</dbReference>
<dbReference type="InterPro" id="IPR038404">
    <property type="entry name" value="TRAP_DctP_sf"/>
</dbReference>
<dbReference type="NCBIfam" id="NF037995">
    <property type="entry name" value="TRAP_S1"/>
    <property type="match status" value="1"/>
</dbReference>
<proteinExistence type="inferred from homology"/>
<dbReference type="PANTHER" id="PTHR33376:SF7">
    <property type="entry name" value="C4-DICARBOXYLATE-BINDING PROTEIN DCTB"/>
    <property type="match status" value="1"/>
</dbReference>
<accession>A0A3M5NA19</accession>
<dbReference type="AlphaFoldDB" id="A0A3M5NA19"/>
<comment type="similarity">
    <text evidence="1">Belongs to the bacterial solute-binding protein 7 family.</text>
</comment>
<reference evidence="4 5" key="1">
    <citation type="submission" date="2018-08" db="EMBL/GenBank/DDBJ databases">
        <title>Recombination of ecologically and evolutionarily significant loci maintains genetic cohesion in the Pseudomonas syringae species complex.</title>
        <authorList>
            <person name="Dillon M."/>
            <person name="Thakur S."/>
            <person name="Almeida R.N.D."/>
            <person name="Weir B.S."/>
            <person name="Guttman D.S."/>
        </authorList>
    </citation>
    <scope>NUCLEOTIDE SEQUENCE [LARGE SCALE GENOMIC DNA]</scope>
    <source>
        <strain evidence="4 5">ICMP 3934</strain>
    </source>
</reference>
<evidence type="ECO:0000256" key="1">
    <source>
        <dbReference type="ARBA" id="ARBA00009023"/>
    </source>
</evidence>
<evidence type="ECO:0000313" key="4">
    <source>
        <dbReference type="EMBL" id="RMT69244.1"/>
    </source>
</evidence>
<dbReference type="GO" id="GO:0030288">
    <property type="term" value="C:outer membrane-bounded periplasmic space"/>
    <property type="evidence" value="ECO:0007669"/>
    <property type="project" value="InterPro"/>
</dbReference>
<dbReference type="CDD" id="cd13603">
    <property type="entry name" value="PBP2_TRAP_Siap_TeaA_like"/>
    <property type="match status" value="1"/>
</dbReference>
<name>A0A3M5NA19_PSESX</name>
<dbReference type="NCBIfam" id="TIGR00787">
    <property type="entry name" value="dctP"/>
    <property type="match status" value="1"/>
</dbReference>
<sequence>MPTLFNVEFAAMLKFVSRKNVVLNALAGLVLLVGTDVAMAEQTLRLAHASSSSSLINQAMTRFAAQVSAQTNGELKVQLYPDGQLGDEAPIVDSVGAGAIDIGLGGSTDGIDPRLNALSLPFLFEDSVAVHAYLDSEAGKKFLSMGQDHGFVILSALDSGFRQFANSKHPVLQPADLNGLKIRTPPNPVILATIKQLGGLGQSIPFGEVYTSLQSGVVDGVEPELRDFYDQKWYEVAKYVSLSNYVWSANFWFINKDKYESLSETERSAIDQAVISTTAWYRAQLEAVYSKIQQEMQAKGVKFNDVNPRPFRELSNPVYAQFGKVWGEAFVSQLRRDAQGE</sequence>
<organism evidence="4 5">
    <name type="scientific">Pseudomonas syringae pv. theae</name>
    <dbReference type="NCBI Taxonomy" id="103985"/>
    <lineage>
        <taxon>Bacteria</taxon>
        <taxon>Pseudomonadati</taxon>
        <taxon>Pseudomonadota</taxon>
        <taxon>Gammaproteobacteria</taxon>
        <taxon>Pseudomonadales</taxon>
        <taxon>Pseudomonadaceae</taxon>
        <taxon>Pseudomonas</taxon>
        <taxon>Pseudomonas syringae</taxon>
    </lineage>
</organism>
<comment type="caution">
    <text evidence="4">The sequence shown here is derived from an EMBL/GenBank/DDBJ whole genome shotgun (WGS) entry which is preliminary data.</text>
</comment>
<gene>
    <name evidence="4" type="ORF">ALP44_01889</name>
</gene>
<protein>
    <submittedName>
        <fullName evidence="4">TRAP transporter solute receptor DctP protein</fullName>
    </submittedName>
</protein>
<dbReference type="InterPro" id="IPR004682">
    <property type="entry name" value="TRAP_DctP"/>
</dbReference>
<dbReference type="InterPro" id="IPR018389">
    <property type="entry name" value="DctP_fam"/>
</dbReference>
<evidence type="ECO:0000256" key="3">
    <source>
        <dbReference type="ARBA" id="ARBA00022729"/>
    </source>
</evidence>
<dbReference type="EMBL" id="RBTL01000134">
    <property type="protein sequence ID" value="RMT69244.1"/>
    <property type="molecule type" value="Genomic_DNA"/>
</dbReference>
<dbReference type="Proteomes" id="UP000282636">
    <property type="component" value="Unassembled WGS sequence"/>
</dbReference>
<dbReference type="Gene3D" id="3.40.190.170">
    <property type="entry name" value="Bacterial extracellular solute-binding protein, family 7"/>
    <property type="match status" value="1"/>
</dbReference>
<dbReference type="PIRSF" id="PIRSF006470">
    <property type="entry name" value="DctB"/>
    <property type="match status" value="1"/>
</dbReference>
<keyword evidence="4" id="KW-0675">Receptor</keyword>
<evidence type="ECO:0000256" key="2">
    <source>
        <dbReference type="ARBA" id="ARBA00022448"/>
    </source>
</evidence>
<evidence type="ECO:0000313" key="5">
    <source>
        <dbReference type="Proteomes" id="UP000282636"/>
    </source>
</evidence>